<gene>
    <name evidence="1" type="ORF">H5410_016680</name>
</gene>
<sequence length="81" mass="9466">MDLMQADQKLRETLQIWSKLSFGDYWPKKLRNPTIREGNRVTHHLANEARNTNTNDNFVIFPYPHTMLTTTLAIDLAGRTH</sequence>
<evidence type="ECO:0000313" key="1">
    <source>
        <dbReference type="EMBL" id="KAG5616856.1"/>
    </source>
</evidence>
<accession>A0A9J5ZX88</accession>
<reference evidence="1 2" key="1">
    <citation type="submission" date="2020-09" db="EMBL/GenBank/DDBJ databases">
        <title>De no assembly of potato wild relative species, Solanum commersonii.</title>
        <authorList>
            <person name="Cho K."/>
        </authorList>
    </citation>
    <scope>NUCLEOTIDE SEQUENCE [LARGE SCALE GENOMIC DNA]</scope>
    <source>
        <strain evidence="1">LZ3.2</strain>
        <tissue evidence="1">Leaf</tissue>
    </source>
</reference>
<dbReference type="AlphaFoldDB" id="A0A9J5ZX88"/>
<protein>
    <submittedName>
        <fullName evidence="1">Uncharacterized protein</fullName>
    </submittedName>
</protein>
<organism evidence="1 2">
    <name type="scientific">Solanum commersonii</name>
    <name type="common">Commerson's wild potato</name>
    <name type="synonym">Commerson's nightshade</name>
    <dbReference type="NCBI Taxonomy" id="4109"/>
    <lineage>
        <taxon>Eukaryota</taxon>
        <taxon>Viridiplantae</taxon>
        <taxon>Streptophyta</taxon>
        <taxon>Embryophyta</taxon>
        <taxon>Tracheophyta</taxon>
        <taxon>Spermatophyta</taxon>
        <taxon>Magnoliopsida</taxon>
        <taxon>eudicotyledons</taxon>
        <taxon>Gunneridae</taxon>
        <taxon>Pentapetalae</taxon>
        <taxon>asterids</taxon>
        <taxon>lamiids</taxon>
        <taxon>Solanales</taxon>
        <taxon>Solanaceae</taxon>
        <taxon>Solanoideae</taxon>
        <taxon>Solaneae</taxon>
        <taxon>Solanum</taxon>
    </lineage>
</organism>
<comment type="caution">
    <text evidence="1">The sequence shown here is derived from an EMBL/GenBank/DDBJ whole genome shotgun (WGS) entry which is preliminary data.</text>
</comment>
<proteinExistence type="predicted"/>
<name>A0A9J5ZX88_SOLCO</name>
<dbReference type="Proteomes" id="UP000824120">
    <property type="component" value="Chromosome 3"/>
</dbReference>
<keyword evidence="2" id="KW-1185">Reference proteome</keyword>
<dbReference type="EMBL" id="JACXVP010000003">
    <property type="protein sequence ID" value="KAG5616856.1"/>
    <property type="molecule type" value="Genomic_DNA"/>
</dbReference>
<evidence type="ECO:0000313" key="2">
    <source>
        <dbReference type="Proteomes" id="UP000824120"/>
    </source>
</evidence>